<keyword evidence="4" id="KW-0548">Nucleotidyltransferase</keyword>
<dbReference type="InterPro" id="IPR005790">
    <property type="entry name" value="DNA_polIII_delta"/>
</dbReference>
<keyword evidence="3" id="KW-0808">Transferase</keyword>
<dbReference type="SUPFAM" id="SSF52540">
    <property type="entry name" value="P-loop containing nucleoside triphosphate hydrolases"/>
    <property type="match status" value="1"/>
</dbReference>
<evidence type="ECO:0000256" key="6">
    <source>
        <dbReference type="ARBA" id="ARBA00022932"/>
    </source>
</evidence>
<dbReference type="AlphaFoldDB" id="A0A381R2H9"/>
<dbReference type="Gene3D" id="1.20.272.10">
    <property type="match status" value="1"/>
</dbReference>
<protein>
    <recommendedName>
        <fullName evidence="2">DNA polymerase III subunit delta</fullName>
        <ecNumber evidence="1">2.7.7.7</ecNumber>
    </recommendedName>
</protein>
<reference evidence="10" key="1">
    <citation type="submission" date="2018-05" db="EMBL/GenBank/DDBJ databases">
        <authorList>
            <person name="Lanie J.A."/>
            <person name="Ng W.-L."/>
            <person name="Kazmierczak K.M."/>
            <person name="Andrzejewski T.M."/>
            <person name="Davidsen T.M."/>
            <person name="Wayne K.J."/>
            <person name="Tettelin H."/>
            <person name="Glass J.I."/>
            <person name="Rusch D."/>
            <person name="Podicherti R."/>
            <person name="Tsui H.-C.T."/>
            <person name="Winkler M.E."/>
        </authorList>
    </citation>
    <scope>NUCLEOTIDE SEQUENCE</scope>
</reference>
<proteinExistence type="inferred from homology"/>
<comment type="catalytic activity">
    <reaction evidence="8">
        <text>DNA(n) + a 2'-deoxyribonucleoside 5'-triphosphate = DNA(n+1) + diphosphate</text>
        <dbReference type="Rhea" id="RHEA:22508"/>
        <dbReference type="Rhea" id="RHEA-COMP:17339"/>
        <dbReference type="Rhea" id="RHEA-COMP:17340"/>
        <dbReference type="ChEBI" id="CHEBI:33019"/>
        <dbReference type="ChEBI" id="CHEBI:61560"/>
        <dbReference type="ChEBI" id="CHEBI:173112"/>
        <dbReference type="EC" id="2.7.7.7"/>
    </reaction>
</comment>
<dbReference type="PANTHER" id="PTHR34388:SF1">
    <property type="entry name" value="DNA POLYMERASE III SUBUNIT DELTA"/>
    <property type="match status" value="1"/>
</dbReference>
<name>A0A381R2H9_9ZZZZ</name>
<dbReference type="InterPro" id="IPR010372">
    <property type="entry name" value="DNA_pol3_delta_N"/>
</dbReference>
<evidence type="ECO:0000256" key="3">
    <source>
        <dbReference type="ARBA" id="ARBA00022679"/>
    </source>
</evidence>
<sequence length="330" mass="37172">MKQKSLRQTVDEMRRGKLEPVYFLNGNDYFLQSLFVDEVMAALTKDEAPEKSYFSAESVDYTAVVTDLFSGSLFGGKKLVVLHNPTRMSGKTKDDFFDYCRQPNSDNSLIVILDKVDRRSAFTKNLSQIVPPIGTSPPFPDKMASWIEFLLKKNDLSATKDARELLLELSGDSVYHIANEIEKIKIGLPEDSKIEESHVADFCGWEREYFPWHLSDAAGSKDFHKSILIGKSLLHHGVDVASMVTQLATLFQELYLMSLPDGQESDLPRTGWLNQILTRKLPTYFNNFSQNELEQIVKALGEADRNIKTGKGSGETLLVPLLHRIAVGYA</sequence>
<evidence type="ECO:0000313" key="10">
    <source>
        <dbReference type="EMBL" id="SUZ85700.1"/>
    </source>
</evidence>
<dbReference type="EC" id="2.7.7.7" evidence="1"/>
<dbReference type="EMBL" id="UINC01001648">
    <property type="protein sequence ID" value="SUZ85700.1"/>
    <property type="molecule type" value="Genomic_DNA"/>
</dbReference>
<evidence type="ECO:0000256" key="1">
    <source>
        <dbReference type="ARBA" id="ARBA00012417"/>
    </source>
</evidence>
<dbReference type="NCBIfam" id="TIGR01128">
    <property type="entry name" value="holA"/>
    <property type="match status" value="1"/>
</dbReference>
<gene>
    <name evidence="10" type="ORF">METZ01_LOCUS38554</name>
</gene>
<evidence type="ECO:0000256" key="7">
    <source>
        <dbReference type="ARBA" id="ARBA00034754"/>
    </source>
</evidence>
<organism evidence="10">
    <name type="scientific">marine metagenome</name>
    <dbReference type="NCBI Taxonomy" id="408172"/>
    <lineage>
        <taxon>unclassified sequences</taxon>
        <taxon>metagenomes</taxon>
        <taxon>ecological metagenomes</taxon>
    </lineage>
</organism>
<keyword evidence="6" id="KW-0239">DNA-directed DNA polymerase</keyword>
<evidence type="ECO:0000256" key="5">
    <source>
        <dbReference type="ARBA" id="ARBA00022705"/>
    </source>
</evidence>
<evidence type="ECO:0000256" key="2">
    <source>
        <dbReference type="ARBA" id="ARBA00017703"/>
    </source>
</evidence>
<dbReference type="GO" id="GO:0006261">
    <property type="term" value="P:DNA-templated DNA replication"/>
    <property type="evidence" value="ECO:0007669"/>
    <property type="project" value="TreeGrafter"/>
</dbReference>
<accession>A0A381R2H9</accession>
<dbReference type="Gene3D" id="1.10.8.60">
    <property type="match status" value="1"/>
</dbReference>
<dbReference type="InterPro" id="IPR027417">
    <property type="entry name" value="P-loop_NTPase"/>
</dbReference>
<feature type="domain" description="DNA polymerase III delta N-terminal" evidence="9">
    <location>
        <begin position="22"/>
        <end position="128"/>
    </location>
</feature>
<dbReference type="GO" id="GO:0003677">
    <property type="term" value="F:DNA binding"/>
    <property type="evidence" value="ECO:0007669"/>
    <property type="project" value="InterPro"/>
</dbReference>
<evidence type="ECO:0000259" key="9">
    <source>
        <dbReference type="Pfam" id="PF06144"/>
    </source>
</evidence>
<comment type="similarity">
    <text evidence="7">Belongs to the DNA polymerase HolA subunit family.</text>
</comment>
<dbReference type="GO" id="GO:0009360">
    <property type="term" value="C:DNA polymerase III complex"/>
    <property type="evidence" value="ECO:0007669"/>
    <property type="project" value="InterPro"/>
</dbReference>
<dbReference type="Pfam" id="PF06144">
    <property type="entry name" value="DNA_pol3_delta"/>
    <property type="match status" value="1"/>
</dbReference>
<evidence type="ECO:0000256" key="4">
    <source>
        <dbReference type="ARBA" id="ARBA00022695"/>
    </source>
</evidence>
<dbReference type="PANTHER" id="PTHR34388">
    <property type="entry name" value="DNA POLYMERASE III SUBUNIT DELTA"/>
    <property type="match status" value="1"/>
</dbReference>
<dbReference type="Gene3D" id="3.40.50.300">
    <property type="entry name" value="P-loop containing nucleotide triphosphate hydrolases"/>
    <property type="match status" value="1"/>
</dbReference>
<evidence type="ECO:0000256" key="8">
    <source>
        <dbReference type="ARBA" id="ARBA00049244"/>
    </source>
</evidence>
<keyword evidence="5" id="KW-0235">DNA replication</keyword>
<dbReference type="InterPro" id="IPR008921">
    <property type="entry name" value="DNA_pol3_clamp-load_cplx_C"/>
</dbReference>
<dbReference type="GO" id="GO:0003887">
    <property type="term" value="F:DNA-directed DNA polymerase activity"/>
    <property type="evidence" value="ECO:0007669"/>
    <property type="project" value="UniProtKB-KW"/>
</dbReference>
<dbReference type="SUPFAM" id="SSF48019">
    <property type="entry name" value="post-AAA+ oligomerization domain-like"/>
    <property type="match status" value="1"/>
</dbReference>